<dbReference type="PANTHER" id="PTHR10010:SF46">
    <property type="entry name" value="SODIUM-DEPENDENT PHOSPHATE TRANSPORT PROTEIN 2B"/>
    <property type="match status" value="1"/>
</dbReference>
<feature type="transmembrane region" description="Helical" evidence="7">
    <location>
        <begin position="134"/>
        <end position="155"/>
    </location>
</feature>
<feature type="transmembrane region" description="Helical" evidence="7">
    <location>
        <begin position="175"/>
        <end position="203"/>
    </location>
</feature>
<dbReference type="RefSeq" id="WP_207901668.1">
    <property type="nucleotide sequence ID" value="NZ_JBHRVM010000001.1"/>
</dbReference>
<feature type="transmembrane region" description="Helical" evidence="7">
    <location>
        <begin position="280"/>
        <end position="307"/>
    </location>
</feature>
<evidence type="ECO:0000256" key="1">
    <source>
        <dbReference type="ARBA" id="ARBA00004651"/>
    </source>
</evidence>
<comment type="caution">
    <text evidence="8">The sequence shown here is derived from an EMBL/GenBank/DDBJ whole genome shotgun (WGS) entry which is preliminary data.</text>
</comment>
<evidence type="ECO:0000313" key="8">
    <source>
        <dbReference type="EMBL" id="TCV03145.1"/>
    </source>
</evidence>
<keyword evidence="5 7" id="KW-0472">Membrane</keyword>
<dbReference type="GO" id="GO:0005436">
    <property type="term" value="F:sodium:phosphate symporter activity"/>
    <property type="evidence" value="ECO:0007669"/>
    <property type="project" value="InterPro"/>
</dbReference>
<dbReference type="GO" id="GO:0005886">
    <property type="term" value="C:plasma membrane"/>
    <property type="evidence" value="ECO:0007669"/>
    <property type="project" value="UniProtKB-SubCell"/>
</dbReference>
<evidence type="ECO:0000313" key="9">
    <source>
        <dbReference type="Proteomes" id="UP000294692"/>
    </source>
</evidence>
<accession>A0A4R3VJG2</accession>
<feature type="transmembrane region" description="Helical" evidence="7">
    <location>
        <begin position="215"/>
        <end position="237"/>
    </location>
</feature>
<dbReference type="Proteomes" id="UP000294692">
    <property type="component" value="Unassembled WGS sequence"/>
</dbReference>
<dbReference type="AlphaFoldDB" id="A0A4R3VJG2"/>
<feature type="transmembrane region" description="Helical" evidence="7">
    <location>
        <begin position="7"/>
        <end position="28"/>
    </location>
</feature>
<organism evidence="8 9">
    <name type="scientific">Paracandidimonas soli</name>
    <dbReference type="NCBI Taxonomy" id="1917182"/>
    <lineage>
        <taxon>Bacteria</taxon>
        <taxon>Pseudomonadati</taxon>
        <taxon>Pseudomonadota</taxon>
        <taxon>Betaproteobacteria</taxon>
        <taxon>Burkholderiales</taxon>
        <taxon>Alcaligenaceae</taxon>
        <taxon>Paracandidimonas</taxon>
    </lineage>
</organism>
<dbReference type="EMBL" id="SMBX01000001">
    <property type="protein sequence ID" value="TCV03145.1"/>
    <property type="molecule type" value="Genomic_DNA"/>
</dbReference>
<sequence length="569" mass="60419">MTTTFQLLGGIGLFLMGMTLLTDGLTAFAGDSLRRALLRFTGTPVKAFASGTLVTLLLQSSAATTITLIGFVSAGLVSFPQALGVVMGASLGTTGTGWLIATLGLKVSLGLYTLPLIGIGAFLKLLGKGRWRTLGMALAGFGMLFVGIDTMQHGMRGMSTLFSLDGLGADDWTTHIVILLIGIVMTIMMQSSTAMVATTLTALNTGAIAFDQAAILVIGAAIGTTMTGVLAAIGGSILARRTVLAHVLFNLSSGIIALLLLPLLLWLIETLQHRLGLETGAIGLAAFHTLFIGIGVLLFLPHAAWFAQRIERLLPDRAPSPVSRLDSSQLQVPELAFGSTRQAMSQIATDLFLPIAAACGQASPGIRIQALALDRQQQLEQALNATQDFLSRIPFAEHPDPFAGQRLDQMHAIDHLFRLHARASTALPPMIANPPAVLEDAFSGLQSMLRQAVAGLSGSNPPENWLPVIKQQASHLAGLRRKARDLTVRETTSGYRTASEALQILDIMRWIERVGHHCWRICRYLQPAQADDAGNITAARDANDVRDAEDLGDTGDLGESLAMPGRSAS</sequence>
<reference evidence="8 9" key="1">
    <citation type="submission" date="2019-03" db="EMBL/GenBank/DDBJ databases">
        <title>Genomic Encyclopedia of Type Strains, Phase IV (KMG-IV): sequencing the most valuable type-strain genomes for metagenomic binning, comparative biology and taxonomic classification.</title>
        <authorList>
            <person name="Goeker M."/>
        </authorList>
    </citation>
    <scope>NUCLEOTIDE SEQUENCE [LARGE SCALE GENOMIC DNA]</scope>
    <source>
        <strain evidence="8 9">DSM 100048</strain>
    </source>
</reference>
<evidence type="ECO:0000256" key="2">
    <source>
        <dbReference type="ARBA" id="ARBA00022475"/>
    </source>
</evidence>
<keyword evidence="9" id="KW-1185">Reference proteome</keyword>
<protein>
    <submittedName>
        <fullName evidence="8">Phosphate:Na+ symporter</fullName>
    </submittedName>
</protein>
<proteinExistence type="predicted"/>
<dbReference type="PANTHER" id="PTHR10010">
    <property type="entry name" value="SOLUTE CARRIER FAMILY 34 SODIUM PHOSPHATE , MEMBER 2-RELATED"/>
    <property type="match status" value="1"/>
</dbReference>
<dbReference type="NCBIfam" id="NF037997">
    <property type="entry name" value="Na_Pi_symport"/>
    <property type="match status" value="1"/>
</dbReference>
<name>A0A4R3VJG2_9BURK</name>
<evidence type="ECO:0000256" key="7">
    <source>
        <dbReference type="SAM" id="Phobius"/>
    </source>
</evidence>
<evidence type="ECO:0000256" key="6">
    <source>
        <dbReference type="SAM" id="MobiDB-lite"/>
    </source>
</evidence>
<keyword evidence="3 7" id="KW-0812">Transmembrane</keyword>
<keyword evidence="4 7" id="KW-1133">Transmembrane helix</keyword>
<evidence type="ECO:0000256" key="5">
    <source>
        <dbReference type="ARBA" id="ARBA00023136"/>
    </source>
</evidence>
<dbReference type="Pfam" id="PF02690">
    <property type="entry name" value="Na_Pi_cotrans"/>
    <property type="match status" value="2"/>
</dbReference>
<evidence type="ECO:0000256" key="3">
    <source>
        <dbReference type="ARBA" id="ARBA00022692"/>
    </source>
</evidence>
<dbReference type="SUPFAM" id="SSF109755">
    <property type="entry name" value="PhoU-like"/>
    <property type="match status" value="1"/>
</dbReference>
<feature type="transmembrane region" description="Helical" evidence="7">
    <location>
        <begin position="243"/>
        <end position="268"/>
    </location>
</feature>
<dbReference type="InterPro" id="IPR003841">
    <property type="entry name" value="Na/Pi_transpt"/>
</dbReference>
<comment type="subcellular location">
    <subcellularLocation>
        <location evidence="1">Cell membrane</location>
        <topology evidence="1">Multi-pass membrane protein</topology>
    </subcellularLocation>
</comment>
<gene>
    <name evidence="8" type="ORF">EV686_101608</name>
</gene>
<dbReference type="GO" id="GO:0044341">
    <property type="term" value="P:sodium-dependent phosphate transport"/>
    <property type="evidence" value="ECO:0007669"/>
    <property type="project" value="InterPro"/>
</dbReference>
<keyword evidence="2" id="KW-1003">Cell membrane</keyword>
<evidence type="ECO:0000256" key="4">
    <source>
        <dbReference type="ARBA" id="ARBA00022989"/>
    </source>
</evidence>
<feature type="region of interest" description="Disordered" evidence="6">
    <location>
        <begin position="544"/>
        <end position="569"/>
    </location>
</feature>